<feature type="signal peptide" evidence="2">
    <location>
        <begin position="1"/>
        <end position="24"/>
    </location>
</feature>
<organism evidence="3 4">
    <name type="scientific">Mycoplasmopsis canis</name>
    <dbReference type="NCBI Taxonomy" id="29555"/>
    <lineage>
        <taxon>Bacteria</taxon>
        <taxon>Bacillati</taxon>
        <taxon>Mycoplasmatota</taxon>
        <taxon>Mycoplasmoidales</taxon>
        <taxon>Metamycoplasmataceae</taxon>
        <taxon>Mycoplasmopsis</taxon>
    </lineage>
</organism>
<feature type="region of interest" description="Disordered" evidence="1">
    <location>
        <begin position="33"/>
        <end position="80"/>
    </location>
</feature>
<proteinExistence type="predicted"/>
<dbReference type="InterPro" id="IPR038765">
    <property type="entry name" value="Papain-like_cys_pep_sf"/>
</dbReference>
<accession>A0A449AQC9</accession>
<protein>
    <recommendedName>
        <fullName evidence="5">Transglutaminase-like domain-containing protein</fullName>
    </recommendedName>
</protein>
<name>A0A449AQC9_9BACT</name>
<dbReference type="AlphaFoldDB" id="A0A449AQC9"/>
<evidence type="ECO:0000313" key="4">
    <source>
        <dbReference type="Proteomes" id="UP000290495"/>
    </source>
</evidence>
<gene>
    <name evidence="3" type="ORF">NCTC10146_00162</name>
</gene>
<evidence type="ECO:0008006" key="5">
    <source>
        <dbReference type="Google" id="ProtNLM"/>
    </source>
</evidence>
<dbReference type="SUPFAM" id="SSF54001">
    <property type="entry name" value="Cysteine proteinases"/>
    <property type="match status" value="1"/>
</dbReference>
<feature type="chain" id="PRO_5019504140" description="Transglutaminase-like domain-containing protein" evidence="2">
    <location>
        <begin position="25"/>
        <end position="639"/>
    </location>
</feature>
<reference evidence="3 4" key="1">
    <citation type="submission" date="2019-01" db="EMBL/GenBank/DDBJ databases">
        <authorList>
            <consortium name="Pathogen Informatics"/>
        </authorList>
    </citation>
    <scope>NUCLEOTIDE SEQUENCE [LARGE SCALE GENOMIC DNA]</scope>
    <source>
        <strain evidence="3 4">NCTC10146</strain>
    </source>
</reference>
<dbReference type="PROSITE" id="PS51257">
    <property type="entry name" value="PROKAR_LIPOPROTEIN"/>
    <property type="match status" value="1"/>
</dbReference>
<dbReference type="RefSeq" id="WP_004794493.1">
    <property type="nucleotide sequence ID" value="NZ_LR215010.1"/>
</dbReference>
<feature type="compositionally biased region" description="Basic and acidic residues" evidence="1">
    <location>
        <begin position="41"/>
        <end position="51"/>
    </location>
</feature>
<evidence type="ECO:0000313" key="3">
    <source>
        <dbReference type="EMBL" id="VEU68711.1"/>
    </source>
</evidence>
<sequence>MQKIKSKLLIIFTASLLNIGLVSCVGTQVNKSSDNTLKNGEINKKEEKPKDSSPISKNKGNPKNEFGKSTPKTDLKKSSVEQELRSNNELLAAQEKFNYIKSRIIYFEEKRISIPYIFYFQEDSEPNGMPSFLVEGAPKLDKINSYISKINVVTKENYKSTYFESLVNLFDDVDKKVKNYDDSNEKPTVIFESVPDSLTIKNELIKEIESLKNRQYFMEKYNTKENAIKIEEAYKIYWDILTKEYYKYPYLSVGSAATVNFSTKNNNLFTFSASSNKLTHESKKSMANYVDEAILLLSEGMSVYDKVFVLTRFVDDKLNYMFKSEGLNDAYTKFWGVCKEYVEQAAILYSIAGLEFRIITGEQHIWFTFKNEDGKWFIVDPTHLDPGKVDVDYPPVFQGSAKLISNFKTMFKYEKHLNWDTNINGLDASLLNEVNNNISKEESESIFNNFIDPQSESDYHFYKGHAYFVKNGKLVSLETKNKARELKEITFSGLENDNLENLLISYKNVIFIIKNSNSKQKIYSYNLEDKTVKLIQDLPTKINDLEYLFKDGKIKVTTKNDFSFELDVPNDADVNSNYSLKLKLKSLYVKFGLFFTENDSNYQSLKEKLGSLESQEELNTSENINLLSEIERLIKEKTS</sequence>
<evidence type="ECO:0000256" key="1">
    <source>
        <dbReference type="SAM" id="MobiDB-lite"/>
    </source>
</evidence>
<keyword evidence="2" id="KW-0732">Signal</keyword>
<dbReference type="Proteomes" id="UP000290495">
    <property type="component" value="Chromosome"/>
</dbReference>
<dbReference type="EMBL" id="LR215010">
    <property type="protein sequence ID" value="VEU68711.1"/>
    <property type="molecule type" value="Genomic_DNA"/>
</dbReference>
<evidence type="ECO:0000256" key="2">
    <source>
        <dbReference type="SAM" id="SignalP"/>
    </source>
</evidence>
<feature type="compositionally biased region" description="Basic and acidic residues" evidence="1">
    <location>
        <begin position="71"/>
        <end position="80"/>
    </location>
</feature>